<proteinExistence type="predicted"/>
<protein>
    <submittedName>
        <fullName evidence="2">Uncharacterized protein</fullName>
    </submittedName>
</protein>
<reference evidence="3" key="1">
    <citation type="submission" date="2016-11" db="EMBL/GenBank/DDBJ databases">
        <authorList>
            <person name="Varghese N."/>
            <person name="Submissions S."/>
        </authorList>
    </citation>
    <scope>NUCLEOTIDE SEQUENCE [LARGE SCALE GENOMIC DNA]</scope>
    <source>
        <strain evidence="3">DSM 27370</strain>
    </source>
</reference>
<keyword evidence="1" id="KW-0472">Membrane</keyword>
<evidence type="ECO:0000256" key="1">
    <source>
        <dbReference type="SAM" id="Phobius"/>
    </source>
</evidence>
<organism evidence="2 3">
    <name type="scientific">Dysgonomonas macrotermitis</name>
    <dbReference type="NCBI Taxonomy" id="1346286"/>
    <lineage>
        <taxon>Bacteria</taxon>
        <taxon>Pseudomonadati</taxon>
        <taxon>Bacteroidota</taxon>
        <taxon>Bacteroidia</taxon>
        <taxon>Bacteroidales</taxon>
        <taxon>Dysgonomonadaceae</taxon>
        <taxon>Dysgonomonas</taxon>
    </lineage>
</organism>
<dbReference type="AlphaFoldDB" id="A0A1M5D9K4"/>
<dbReference type="EMBL" id="FQUC01000008">
    <property type="protein sequence ID" value="SHF63688.1"/>
    <property type="molecule type" value="Genomic_DNA"/>
</dbReference>
<keyword evidence="1" id="KW-1133">Transmembrane helix</keyword>
<name>A0A1M5D9K4_9BACT</name>
<sequence>MRNSYLFFVSYSDIFSIVGLVVTNIPFTNIIKYWRFQIKCLQNKQSLYTAIKHKVCIFDLHP</sequence>
<keyword evidence="3" id="KW-1185">Reference proteome</keyword>
<dbReference type="Proteomes" id="UP000184480">
    <property type="component" value="Unassembled WGS sequence"/>
</dbReference>
<accession>A0A1M5D9K4</accession>
<feature type="transmembrane region" description="Helical" evidence="1">
    <location>
        <begin position="6"/>
        <end position="27"/>
    </location>
</feature>
<dbReference type="STRING" id="1346286.SAMN05444362_108120"/>
<evidence type="ECO:0000313" key="2">
    <source>
        <dbReference type="EMBL" id="SHF63688.1"/>
    </source>
</evidence>
<evidence type="ECO:0000313" key="3">
    <source>
        <dbReference type="Proteomes" id="UP000184480"/>
    </source>
</evidence>
<keyword evidence="1" id="KW-0812">Transmembrane</keyword>
<gene>
    <name evidence="2" type="ORF">SAMN05444362_108120</name>
</gene>